<evidence type="ECO:0000259" key="1">
    <source>
        <dbReference type="PROSITE" id="PS50280"/>
    </source>
</evidence>
<dbReference type="InterPro" id="IPR046341">
    <property type="entry name" value="SET_dom_sf"/>
</dbReference>
<dbReference type="OrthoDB" id="5945798at2759"/>
<evidence type="ECO:0000313" key="3">
    <source>
        <dbReference type="Proteomes" id="UP000825935"/>
    </source>
</evidence>
<dbReference type="CDD" id="cd20071">
    <property type="entry name" value="SET_SMYD"/>
    <property type="match status" value="1"/>
</dbReference>
<dbReference type="PANTHER" id="PTHR47436">
    <property type="entry name" value="HISTONE-LYSINE N-METHYLTRANSFERASE ATXR2"/>
    <property type="match status" value="1"/>
</dbReference>
<keyword evidence="3" id="KW-1185">Reference proteome</keyword>
<evidence type="ECO:0000313" key="2">
    <source>
        <dbReference type="EMBL" id="KAH7440734.1"/>
    </source>
</evidence>
<dbReference type="Proteomes" id="UP000825935">
    <property type="component" value="Chromosome 3"/>
</dbReference>
<dbReference type="InterPro" id="IPR044237">
    <property type="entry name" value="ATXR2-like"/>
</dbReference>
<reference evidence="2" key="1">
    <citation type="submission" date="2021-08" db="EMBL/GenBank/DDBJ databases">
        <title>WGS assembly of Ceratopteris richardii.</title>
        <authorList>
            <person name="Marchant D.B."/>
            <person name="Chen G."/>
            <person name="Jenkins J."/>
            <person name="Shu S."/>
            <person name="Leebens-Mack J."/>
            <person name="Grimwood J."/>
            <person name="Schmutz J."/>
            <person name="Soltis P."/>
            <person name="Soltis D."/>
            <person name="Chen Z.-H."/>
        </authorList>
    </citation>
    <scope>NUCLEOTIDE SEQUENCE</scope>
    <source>
        <strain evidence="2">Whitten #5841</strain>
        <tissue evidence="2">Leaf</tissue>
    </source>
</reference>
<sequence length="488" mass="54773">MEAPNHEFIDQMHAETISRLLLEPSPDAMQAYYSKLTKAHNYSDVEVRYINSRIGKGVFASKSYESNELILKEHMLVGAQHTQNKTDALVCSFCFCFIGSIELQIGRKLLFLSDKNSQSSDGHVEDSTEIESMTHITDLNSCAGNLKTPRNIDKEKGSNEDLSSNAAESLINGNIQLPFSSLFSLPAVVFCIGGCEDEFFCSEKCAKAAWESYHSLLCSGPKSLCKDKDFLCKFIHHANETNDIFLVAAKVISSTILKASSLEQLKHKNDPKKCYTSEDCINCLLEAWEPFSMGFKRLWWDSIALPIDLGADDEIGFRNEIKELASHSLKLLKGAIFEEKYAPLFSLQVYGHVIGMFELNNLDLVVASPVEDYFIYIDELDGKEKVEAEKFTRPLLDALGDDYNVPCEGTAFFPVQSCANHSCVPNMKAFKRDEDKDGQAVLLATRPIQFGEELTISYIDEDASWEERKALLKDYGFICMCPKCIKES</sequence>
<protein>
    <recommendedName>
        <fullName evidence="1">SET domain-containing protein</fullName>
    </recommendedName>
</protein>
<organism evidence="2 3">
    <name type="scientific">Ceratopteris richardii</name>
    <name type="common">Triangle waterfern</name>
    <dbReference type="NCBI Taxonomy" id="49495"/>
    <lineage>
        <taxon>Eukaryota</taxon>
        <taxon>Viridiplantae</taxon>
        <taxon>Streptophyta</taxon>
        <taxon>Embryophyta</taxon>
        <taxon>Tracheophyta</taxon>
        <taxon>Polypodiopsida</taxon>
        <taxon>Polypodiidae</taxon>
        <taxon>Polypodiales</taxon>
        <taxon>Pteridineae</taxon>
        <taxon>Pteridaceae</taxon>
        <taxon>Parkerioideae</taxon>
        <taxon>Ceratopteris</taxon>
    </lineage>
</organism>
<proteinExistence type="predicted"/>
<dbReference type="Gene3D" id="2.170.270.10">
    <property type="entry name" value="SET domain"/>
    <property type="match status" value="1"/>
</dbReference>
<dbReference type="OMA" id="TYHSLLC"/>
<dbReference type="EMBL" id="CM035408">
    <property type="protein sequence ID" value="KAH7440734.1"/>
    <property type="molecule type" value="Genomic_DNA"/>
</dbReference>
<name>A0A8T2V4H6_CERRI</name>
<dbReference type="AlphaFoldDB" id="A0A8T2V4H6"/>
<dbReference type="Pfam" id="PF00856">
    <property type="entry name" value="SET"/>
    <property type="match status" value="1"/>
</dbReference>
<accession>A0A8T2V4H6</accession>
<dbReference type="PROSITE" id="PS50280">
    <property type="entry name" value="SET"/>
    <property type="match status" value="1"/>
</dbReference>
<dbReference type="GO" id="GO:0008168">
    <property type="term" value="F:methyltransferase activity"/>
    <property type="evidence" value="ECO:0007669"/>
    <property type="project" value="InterPro"/>
</dbReference>
<feature type="domain" description="SET" evidence="1">
    <location>
        <begin position="43"/>
        <end position="459"/>
    </location>
</feature>
<dbReference type="SUPFAM" id="SSF82199">
    <property type="entry name" value="SET domain"/>
    <property type="match status" value="1"/>
</dbReference>
<dbReference type="PANTHER" id="PTHR47436:SF1">
    <property type="entry name" value="SET DOMAIN-CONTAINING PROTEIN"/>
    <property type="match status" value="1"/>
</dbReference>
<comment type="caution">
    <text evidence="2">The sequence shown here is derived from an EMBL/GenBank/DDBJ whole genome shotgun (WGS) entry which is preliminary data.</text>
</comment>
<gene>
    <name evidence="2" type="ORF">KP509_03G007800</name>
</gene>
<dbReference type="InterPro" id="IPR001214">
    <property type="entry name" value="SET_dom"/>
</dbReference>